<dbReference type="STRING" id="665126.ABB55_15870"/>
<organism evidence="4 5">
    <name type="scientific">Prosthecodimorpha hirschii</name>
    <dbReference type="NCBI Taxonomy" id="665126"/>
    <lineage>
        <taxon>Bacteria</taxon>
        <taxon>Pseudomonadati</taxon>
        <taxon>Pseudomonadota</taxon>
        <taxon>Alphaproteobacteria</taxon>
        <taxon>Hyphomicrobiales</taxon>
        <taxon>Ancalomicrobiaceae</taxon>
        <taxon>Prosthecodimorpha</taxon>
    </lineage>
</organism>
<dbReference type="GO" id="GO:0055130">
    <property type="term" value="P:D-alanine catabolic process"/>
    <property type="evidence" value="ECO:0007669"/>
    <property type="project" value="TreeGrafter"/>
</dbReference>
<protein>
    <submittedName>
        <fullName evidence="4">D-amino acid oxidase</fullName>
    </submittedName>
</protein>
<evidence type="ECO:0000256" key="1">
    <source>
        <dbReference type="ARBA" id="ARBA00009410"/>
    </source>
</evidence>
<proteinExistence type="inferred from homology"/>
<dbReference type="PANTHER" id="PTHR13847">
    <property type="entry name" value="SARCOSINE DEHYDROGENASE-RELATED"/>
    <property type="match status" value="1"/>
</dbReference>
<dbReference type="Pfam" id="PF01266">
    <property type="entry name" value="DAO"/>
    <property type="match status" value="1"/>
</dbReference>
<evidence type="ECO:0000313" key="4">
    <source>
        <dbReference type="EMBL" id="KPL53512.1"/>
    </source>
</evidence>
<comment type="caution">
    <text evidence="4">The sequence shown here is derived from an EMBL/GenBank/DDBJ whole genome shotgun (WGS) entry which is preliminary data.</text>
</comment>
<dbReference type="GO" id="GO:0008718">
    <property type="term" value="F:D-amino-acid dehydrogenase activity"/>
    <property type="evidence" value="ECO:0007669"/>
    <property type="project" value="TreeGrafter"/>
</dbReference>
<evidence type="ECO:0000313" key="5">
    <source>
        <dbReference type="Proteomes" id="UP000048984"/>
    </source>
</evidence>
<accession>A0A0P6VS86</accession>
<dbReference type="RefSeq" id="WP_054359676.1">
    <property type="nucleotide sequence ID" value="NZ_LJYW01000001.1"/>
</dbReference>
<keyword evidence="5" id="KW-1185">Reference proteome</keyword>
<reference evidence="4 5" key="2">
    <citation type="submission" date="2015-10" db="EMBL/GenBank/DDBJ databases">
        <title>Draft Genome Sequence of Prosthecomicrobium hirschii ATCC 27832.</title>
        <authorList>
            <person name="Daniel J."/>
            <person name="Givan S.A."/>
            <person name="Brun Y.V."/>
            <person name="Brown P.J."/>
        </authorList>
    </citation>
    <scope>NUCLEOTIDE SEQUENCE [LARGE SCALE GENOMIC DNA]</scope>
    <source>
        <strain evidence="4 5">16</strain>
    </source>
</reference>
<comment type="similarity">
    <text evidence="1">Belongs to the DadA oxidoreductase family.</text>
</comment>
<gene>
    <name evidence="4" type="ORF">ABB55_15870</name>
</gene>
<sequence>MGPTIDAAETDHALPPETEVVVVGGGIIGASAALWLAEAGIPTVLCEKGVLAGEQSSRNWGWCRVTGRDPREVPLVDHAIRLWDGMDRRINGETGFRHSGICYSCETEADVARREQWLNDCARPNGLDTRLLSRAEMAELFPGGRSYAGGLYSASDGRAEPQKAVPAIVASARRKGAIVREGCAVRGVETTAGRVSAVVTEHGRIRCKTVIYAAGAWTSLLARGAGIRLPQLKVRSSVLRTDPLDGLPETAMWAGDFAFRKRLDGGYTIADGHSSVAEITPDSFRFLVDFTPLALMEFRNYKLRLGARFFDEAATWKPTPLDRRSVFESVRILDPEPDRAALQRGLARLTAAFPGFAKARIAQSWAGFIDATPDAVPVISPVEALPGLVIATGFSGHGFGIGPAAGQLAAELATGAPPIVDPAPYRFSRFTDGSRARPIGGL</sequence>
<dbReference type="InterPro" id="IPR006076">
    <property type="entry name" value="FAD-dep_OxRdtase"/>
</dbReference>
<dbReference type="InterPro" id="IPR036188">
    <property type="entry name" value="FAD/NAD-bd_sf"/>
</dbReference>
<keyword evidence="2" id="KW-0560">Oxidoreductase</keyword>
<reference evidence="4 5" key="1">
    <citation type="submission" date="2015-09" db="EMBL/GenBank/DDBJ databases">
        <authorList>
            <person name="Jackson K.R."/>
            <person name="Lunt B.L."/>
            <person name="Fisher J.N.B."/>
            <person name="Gardner A.V."/>
            <person name="Bailey M.E."/>
            <person name="Deus L.M."/>
            <person name="Earl A.S."/>
            <person name="Gibby P.D."/>
            <person name="Hartmann K.A."/>
            <person name="Liu J.E."/>
            <person name="Manci A.M."/>
            <person name="Nielsen D.A."/>
            <person name="Solomon M.B."/>
            <person name="Breakwell D.P."/>
            <person name="Burnett S.H."/>
            <person name="Grose J.H."/>
        </authorList>
    </citation>
    <scope>NUCLEOTIDE SEQUENCE [LARGE SCALE GENOMIC DNA]</scope>
    <source>
        <strain evidence="4 5">16</strain>
    </source>
</reference>
<dbReference type="PANTHER" id="PTHR13847:SF280">
    <property type="entry name" value="D-AMINO ACID DEHYDROGENASE"/>
    <property type="match status" value="1"/>
</dbReference>
<dbReference type="SUPFAM" id="SSF51905">
    <property type="entry name" value="FAD/NAD(P)-binding domain"/>
    <property type="match status" value="1"/>
</dbReference>
<dbReference type="Gene3D" id="3.30.9.10">
    <property type="entry name" value="D-Amino Acid Oxidase, subunit A, domain 2"/>
    <property type="match status" value="2"/>
</dbReference>
<evidence type="ECO:0000259" key="3">
    <source>
        <dbReference type="Pfam" id="PF01266"/>
    </source>
</evidence>
<dbReference type="Proteomes" id="UP000048984">
    <property type="component" value="Unassembled WGS sequence"/>
</dbReference>
<dbReference type="EMBL" id="LJYW01000001">
    <property type="protein sequence ID" value="KPL53512.1"/>
    <property type="molecule type" value="Genomic_DNA"/>
</dbReference>
<dbReference type="AlphaFoldDB" id="A0A0P6VS86"/>
<name>A0A0P6VS86_9HYPH</name>
<dbReference type="GO" id="GO:0005886">
    <property type="term" value="C:plasma membrane"/>
    <property type="evidence" value="ECO:0007669"/>
    <property type="project" value="TreeGrafter"/>
</dbReference>
<dbReference type="GO" id="GO:0005737">
    <property type="term" value="C:cytoplasm"/>
    <property type="evidence" value="ECO:0007669"/>
    <property type="project" value="TreeGrafter"/>
</dbReference>
<dbReference type="Gene3D" id="3.50.50.60">
    <property type="entry name" value="FAD/NAD(P)-binding domain"/>
    <property type="match status" value="2"/>
</dbReference>
<evidence type="ECO:0000256" key="2">
    <source>
        <dbReference type="ARBA" id="ARBA00023002"/>
    </source>
</evidence>
<feature type="domain" description="FAD dependent oxidoreductase" evidence="3">
    <location>
        <begin position="20"/>
        <end position="412"/>
    </location>
</feature>